<evidence type="ECO:0000256" key="1">
    <source>
        <dbReference type="SAM" id="MobiDB-lite"/>
    </source>
</evidence>
<dbReference type="Proteomes" id="UP000076447">
    <property type="component" value="Unassembled WGS sequence"/>
</dbReference>
<dbReference type="AlphaFoldDB" id="A0A163SYR4"/>
<dbReference type="EMBL" id="LRIE01000038">
    <property type="protein sequence ID" value="KZM36894.1"/>
    <property type="molecule type" value="Genomic_DNA"/>
</dbReference>
<sequence length="122" mass="12745">MSSTHGKDVSPGPRSEGAPDRARRRLVLAVALVGAALVLAACAPGPNPDVGTPTADGSPAGFWLGLWQGIIVPVTFVISLFTDTVNIYEVHNNGNWYDFGFVLGLGLFVGGPFGASRGRRHS</sequence>
<keyword evidence="2" id="KW-1133">Transmembrane helix</keyword>
<evidence type="ECO:0000256" key="2">
    <source>
        <dbReference type="SAM" id="Phobius"/>
    </source>
</evidence>
<gene>
    <name evidence="3" type="ORF">OJAG_04220</name>
</gene>
<feature type="region of interest" description="Disordered" evidence="1">
    <location>
        <begin position="1"/>
        <end position="21"/>
    </location>
</feature>
<feature type="transmembrane region" description="Helical" evidence="2">
    <location>
        <begin position="95"/>
        <end position="115"/>
    </location>
</feature>
<dbReference type="PATRIC" id="fig|43678.3.peg.448"/>
<evidence type="ECO:0000313" key="3">
    <source>
        <dbReference type="EMBL" id="KZM36894.1"/>
    </source>
</evidence>
<reference evidence="3 4" key="1">
    <citation type="submission" date="2016-01" db="EMBL/GenBank/DDBJ databases">
        <title>Genome sequence of Oerskovia enterophila VJag, an agar and cellulose degrading bacterium.</title>
        <authorList>
            <person name="Poehlein A."/>
            <person name="Jag V."/>
            <person name="Bengelsdorf F."/>
            <person name="Duerre P."/>
            <person name="Daniel R."/>
        </authorList>
    </citation>
    <scope>NUCLEOTIDE SEQUENCE [LARGE SCALE GENOMIC DNA]</scope>
    <source>
        <strain evidence="3 4">VJag</strain>
    </source>
</reference>
<dbReference type="STRING" id="43678.OJAG_04220"/>
<keyword evidence="2" id="KW-0472">Membrane</keyword>
<keyword evidence="2" id="KW-0812">Transmembrane</keyword>
<dbReference type="RefSeq" id="WP_231907582.1">
    <property type="nucleotide sequence ID" value="NZ_LRIE01000038.1"/>
</dbReference>
<proteinExistence type="predicted"/>
<evidence type="ECO:0000313" key="4">
    <source>
        <dbReference type="Proteomes" id="UP000076447"/>
    </source>
</evidence>
<name>A0A163SYR4_9CELL</name>
<feature type="transmembrane region" description="Helical" evidence="2">
    <location>
        <begin position="66"/>
        <end position="88"/>
    </location>
</feature>
<organism evidence="3 4">
    <name type="scientific">Oerskovia enterophila</name>
    <dbReference type="NCBI Taxonomy" id="43678"/>
    <lineage>
        <taxon>Bacteria</taxon>
        <taxon>Bacillati</taxon>
        <taxon>Actinomycetota</taxon>
        <taxon>Actinomycetes</taxon>
        <taxon>Micrococcales</taxon>
        <taxon>Cellulomonadaceae</taxon>
        <taxon>Oerskovia</taxon>
    </lineage>
</organism>
<accession>A0A163SYR4</accession>
<protein>
    <submittedName>
        <fullName evidence="3">Uncharacterized protein</fullName>
    </submittedName>
</protein>
<comment type="caution">
    <text evidence="3">The sequence shown here is derived from an EMBL/GenBank/DDBJ whole genome shotgun (WGS) entry which is preliminary data.</text>
</comment>